<keyword evidence="1" id="KW-0812">Transmembrane</keyword>
<dbReference type="EMBL" id="PEWC01000007">
    <property type="protein sequence ID" value="PIU71997.1"/>
    <property type="molecule type" value="Genomic_DNA"/>
</dbReference>
<dbReference type="Gene3D" id="3.90.550.10">
    <property type="entry name" value="Spore Coat Polysaccharide Biosynthesis Protein SpsA, Chain A"/>
    <property type="match status" value="1"/>
</dbReference>
<keyword evidence="1" id="KW-1133">Transmembrane helix</keyword>
<gene>
    <name evidence="2" type="ORF">COS80_00250</name>
</gene>
<feature type="transmembrane region" description="Helical" evidence="1">
    <location>
        <begin position="217"/>
        <end position="239"/>
    </location>
</feature>
<reference evidence="3" key="1">
    <citation type="submission" date="2017-09" db="EMBL/GenBank/DDBJ databases">
        <title>Depth-based differentiation of microbial function through sediment-hosted aquifers and enrichment of novel symbionts in the deep terrestrial subsurface.</title>
        <authorList>
            <person name="Probst A.J."/>
            <person name="Ladd B."/>
            <person name="Jarett J.K."/>
            <person name="Geller-Mcgrath D.E."/>
            <person name="Sieber C.M.K."/>
            <person name="Emerson J.B."/>
            <person name="Anantharaman K."/>
            <person name="Thomas B.C."/>
            <person name="Malmstrom R."/>
            <person name="Stieglmeier M."/>
            <person name="Klingl A."/>
            <person name="Woyke T."/>
            <person name="Ryan C.M."/>
            <person name="Banfield J.F."/>
        </authorList>
    </citation>
    <scope>NUCLEOTIDE SEQUENCE [LARGE SCALE GENOMIC DNA]</scope>
</reference>
<dbReference type="PANTHER" id="PTHR43179:SF7">
    <property type="entry name" value="RHAMNOSYLTRANSFERASE WBBL"/>
    <property type="match status" value="1"/>
</dbReference>
<sequence>MVKEKFPWVRLLTGENVGFSKGNNRAKPYAHGGMVLFLNPDTVIHRGVFTKTTAYLKEHKDVGALTCKLVLPDGSFDKDTRRRFPTPWISFNRLILRNGYKYWYQDVPDNIIQEVDAIQGAFFLTWKKILDKVGWFDEDYFFQGEDIDLSWKIKNLGFKNIYYPEVSVTHLKGASTGKSKHWKAKISLKHKINIKLATVDAMEIFFRKRLFNNYPKVFSWFVVFGIKIFKILRLIGVVIS</sequence>
<feature type="non-terminal residue" evidence="2">
    <location>
        <position position="240"/>
    </location>
</feature>
<comment type="caution">
    <text evidence="2">The sequence shown here is derived from an EMBL/GenBank/DDBJ whole genome shotgun (WGS) entry which is preliminary data.</text>
</comment>
<evidence type="ECO:0000313" key="2">
    <source>
        <dbReference type="EMBL" id="PIU71997.1"/>
    </source>
</evidence>
<keyword evidence="1" id="KW-0472">Membrane</keyword>
<dbReference type="Pfam" id="PF13641">
    <property type="entry name" value="Glyco_tranf_2_3"/>
    <property type="match status" value="1"/>
</dbReference>
<dbReference type="AlphaFoldDB" id="A0A2M7AQT2"/>
<dbReference type="SUPFAM" id="SSF53448">
    <property type="entry name" value="Nucleotide-diphospho-sugar transferases"/>
    <property type="match status" value="1"/>
</dbReference>
<proteinExistence type="predicted"/>
<accession>A0A2M7AQT2</accession>
<dbReference type="PANTHER" id="PTHR43179">
    <property type="entry name" value="RHAMNOSYLTRANSFERASE WBBL"/>
    <property type="match status" value="1"/>
</dbReference>
<organism evidence="2 3">
    <name type="scientific">Candidatus Woesebacteria bacterium CG06_land_8_20_14_3_00_39_27</name>
    <dbReference type="NCBI Taxonomy" id="1975057"/>
    <lineage>
        <taxon>Bacteria</taxon>
        <taxon>Candidatus Woeseibacteriota</taxon>
    </lineage>
</organism>
<name>A0A2M7AQT2_9BACT</name>
<evidence type="ECO:0000313" key="3">
    <source>
        <dbReference type="Proteomes" id="UP000230972"/>
    </source>
</evidence>
<dbReference type="InterPro" id="IPR029044">
    <property type="entry name" value="Nucleotide-diphossugar_trans"/>
</dbReference>
<evidence type="ECO:0000256" key="1">
    <source>
        <dbReference type="SAM" id="Phobius"/>
    </source>
</evidence>
<protein>
    <recommendedName>
        <fullName evidence="4">Glycosyltransferase 2-like domain-containing protein</fullName>
    </recommendedName>
</protein>
<evidence type="ECO:0008006" key="4">
    <source>
        <dbReference type="Google" id="ProtNLM"/>
    </source>
</evidence>
<dbReference type="Proteomes" id="UP000230972">
    <property type="component" value="Unassembled WGS sequence"/>
</dbReference>